<dbReference type="PIRSF" id="PIRSF008546">
    <property type="entry name" value="UCP008546"/>
    <property type="match status" value="1"/>
</dbReference>
<dbReference type="SUPFAM" id="SSF140736">
    <property type="entry name" value="Rv1873-like"/>
    <property type="match status" value="1"/>
</dbReference>
<dbReference type="InterPro" id="IPR036287">
    <property type="entry name" value="Rv1873-like_sf"/>
</dbReference>
<comment type="caution">
    <text evidence="1">The sequence shown here is derived from an EMBL/GenBank/DDBJ whole genome shotgun (WGS) entry which is preliminary data.</text>
</comment>
<evidence type="ECO:0000313" key="1">
    <source>
        <dbReference type="EMBL" id="RMH92441.1"/>
    </source>
</evidence>
<dbReference type="AlphaFoldDB" id="A0A3M2HRR8"/>
<accession>A0A3M2HRR8</accession>
<protein>
    <submittedName>
        <fullName evidence="1">DUF1810 domain-containing protein</fullName>
    </submittedName>
</protein>
<dbReference type="InterPro" id="IPR014937">
    <property type="entry name" value="DUF1810"/>
</dbReference>
<dbReference type="OrthoDB" id="9801870at2"/>
<dbReference type="Proteomes" id="UP000269774">
    <property type="component" value="Unassembled WGS sequence"/>
</dbReference>
<evidence type="ECO:0000313" key="2">
    <source>
        <dbReference type="Proteomes" id="UP000269774"/>
    </source>
</evidence>
<organism evidence="1 2">
    <name type="scientific">Stutzerimonas zhaodongensis</name>
    <dbReference type="NCBI Taxonomy" id="1176257"/>
    <lineage>
        <taxon>Bacteria</taxon>
        <taxon>Pseudomonadati</taxon>
        <taxon>Pseudomonadota</taxon>
        <taxon>Gammaproteobacteria</taxon>
        <taxon>Pseudomonadales</taxon>
        <taxon>Pseudomonadaceae</taxon>
        <taxon>Stutzerimonas</taxon>
    </lineage>
</organism>
<dbReference type="Gene3D" id="1.25.40.380">
    <property type="entry name" value="Protein of unknown function DUF1810"/>
    <property type="match status" value="1"/>
</dbReference>
<sequence>MSDDPHNLQRFVDAQRSTYDQALAELLAGRKQSHWMWFIFPQIAGLGHSAMAQRYAITSRDEAAAYLQHPVLGPRLEECTTAMLRHADRSVRQILGSPDDMKLRSSMTLFDSVTSESAPYREVLELFYGSQPDPATLARL</sequence>
<dbReference type="EMBL" id="RFFM01000001">
    <property type="protein sequence ID" value="RMH92441.1"/>
    <property type="molecule type" value="Genomic_DNA"/>
</dbReference>
<gene>
    <name evidence="1" type="ORF">EA797_06965</name>
</gene>
<keyword evidence="2" id="KW-1185">Reference proteome</keyword>
<reference evidence="1 2" key="1">
    <citation type="submission" date="2018-10" db="EMBL/GenBank/DDBJ databases">
        <title>Pseudomonas zhaodongensis NEAU-ST5-21(T) genome.</title>
        <authorList>
            <person name="Peng J."/>
            <person name="Liu Z.-P."/>
        </authorList>
    </citation>
    <scope>NUCLEOTIDE SEQUENCE [LARGE SCALE GENOMIC DNA]</scope>
    <source>
        <strain evidence="1 2">NEAU-ST5-21</strain>
    </source>
</reference>
<name>A0A3M2HRR8_9GAMM</name>
<dbReference type="Pfam" id="PF08837">
    <property type="entry name" value="DUF1810"/>
    <property type="match status" value="1"/>
</dbReference>
<proteinExistence type="predicted"/>
<dbReference type="RefSeq" id="WP_122164386.1">
    <property type="nucleotide sequence ID" value="NZ_JAMOIB010000007.1"/>
</dbReference>